<keyword evidence="2 4" id="KW-0802">TPR repeat</keyword>
<dbReference type="Proteomes" id="UP000887574">
    <property type="component" value="Unplaced"/>
</dbReference>
<reference evidence="6" key="1">
    <citation type="submission" date="2022-11" db="UniProtKB">
        <authorList>
            <consortium name="WormBaseParasite"/>
        </authorList>
    </citation>
    <scope>IDENTIFICATION</scope>
</reference>
<evidence type="ECO:0000256" key="3">
    <source>
        <dbReference type="ARBA" id="ARBA00023778"/>
    </source>
</evidence>
<dbReference type="WBParaSite" id="jg21518">
    <property type="protein sequence ID" value="jg21518"/>
    <property type="gene ID" value="jg21518"/>
</dbReference>
<sequence length="436" mass="49815">MTDSAEPSAISIYPNINASTSISLSVPPINQKAVFGAFKSPDRQNIKLHSLYVRKQATIAREEAYIRESIRWLERAHRHNPRSNRLLYELGKNHYMLAEHQRAIELFSKALERETDDWKIFYWQSLSYYHVFRPPVCMQKAQEVLLSCPRINSSTDMLMFLARLLGEQNDIVPAVEAYKRSIEMEPENVDLIYSLGMLYLKAQSEENAFAMLGKTLTFEANYVPSILAIASVLQTHGDFDVALSKYKIAANEFDHSAALWNNIGMCYFGKGKLVAAISCLNKANYLCPLDWKILFNLSLVYFSMRQFASAYHFCSASFAICPQHPIILTAMAVILTALEDFRNAKSAYKRALKLNPELFISRLNFAIFEYRRGNVVDSIKRIGSFLNDSSNGLEEIDQLTSRFKACLQKTAEEDQNIAAVLERCYNKEFDVEEMDS</sequence>
<feature type="repeat" description="TPR" evidence="4">
    <location>
        <begin position="84"/>
        <end position="117"/>
    </location>
</feature>
<feature type="repeat" description="TPR" evidence="4">
    <location>
        <begin position="257"/>
        <end position="290"/>
    </location>
</feature>
<feature type="repeat" description="TPR" evidence="4">
    <location>
        <begin position="155"/>
        <end position="188"/>
    </location>
</feature>
<dbReference type="PANTHER" id="PTHR44186">
    <property type="match status" value="1"/>
</dbReference>
<organism evidence="5 6">
    <name type="scientific">Ditylenchus dipsaci</name>
    <dbReference type="NCBI Taxonomy" id="166011"/>
    <lineage>
        <taxon>Eukaryota</taxon>
        <taxon>Metazoa</taxon>
        <taxon>Ecdysozoa</taxon>
        <taxon>Nematoda</taxon>
        <taxon>Chromadorea</taxon>
        <taxon>Rhabditida</taxon>
        <taxon>Tylenchina</taxon>
        <taxon>Tylenchomorpha</taxon>
        <taxon>Sphaerularioidea</taxon>
        <taxon>Anguinidae</taxon>
        <taxon>Anguininae</taxon>
        <taxon>Ditylenchus</taxon>
    </lineage>
</organism>
<keyword evidence="1" id="KW-0677">Repeat</keyword>
<dbReference type="SUPFAM" id="SSF81901">
    <property type="entry name" value="HCP-like"/>
    <property type="match status" value="1"/>
</dbReference>
<dbReference type="InterPro" id="IPR011990">
    <property type="entry name" value="TPR-like_helical_dom_sf"/>
</dbReference>
<keyword evidence="5" id="KW-1185">Reference proteome</keyword>
<evidence type="ECO:0000256" key="4">
    <source>
        <dbReference type="PROSITE-ProRule" id="PRU00339"/>
    </source>
</evidence>
<dbReference type="SUPFAM" id="SSF48452">
    <property type="entry name" value="TPR-like"/>
    <property type="match status" value="1"/>
</dbReference>
<accession>A0A915DMD2</accession>
<dbReference type="PANTHER" id="PTHR44186:SF1">
    <property type="entry name" value="BARDET-BIEDL SYNDROME 4 PROTEIN"/>
    <property type="match status" value="1"/>
</dbReference>
<protein>
    <submittedName>
        <fullName evidence="6">Bardet-Biedl syndrome 4</fullName>
    </submittedName>
</protein>
<dbReference type="GO" id="GO:0061512">
    <property type="term" value="P:protein localization to cilium"/>
    <property type="evidence" value="ECO:0007669"/>
    <property type="project" value="TreeGrafter"/>
</dbReference>
<dbReference type="SMART" id="SM00028">
    <property type="entry name" value="TPR"/>
    <property type="match status" value="6"/>
</dbReference>
<name>A0A915DMD2_9BILA</name>
<proteinExistence type="inferred from homology"/>
<dbReference type="InterPro" id="IPR019734">
    <property type="entry name" value="TPR_rpt"/>
</dbReference>
<evidence type="ECO:0000313" key="6">
    <source>
        <dbReference type="WBParaSite" id="jg21518"/>
    </source>
</evidence>
<feature type="repeat" description="TPR" evidence="4">
    <location>
        <begin position="325"/>
        <end position="358"/>
    </location>
</feature>
<dbReference type="AlphaFoldDB" id="A0A915DMD2"/>
<dbReference type="Gene3D" id="1.25.40.10">
    <property type="entry name" value="Tetratricopeptide repeat domain"/>
    <property type="match status" value="1"/>
</dbReference>
<dbReference type="GO" id="GO:0036064">
    <property type="term" value="C:ciliary basal body"/>
    <property type="evidence" value="ECO:0007669"/>
    <property type="project" value="TreeGrafter"/>
</dbReference>
<comment type="similarity">
    <text evidence="3">Belongs to the BBS4 family.</text>
</comment>
<evidence type="ECO:0000256" key="2">
    <source>
        <dbReference type="ARBA" id="ARBA00022803"/>
    </source>
</evidence>
<dbReference type="Pfam" id="PF13432">
    <property type="entry name" value="TPR_16"/>
    <property type="match status" value="1"/>
</dbReference>
<dbReference type="PROSITE" id="PS50005">
    <property type="entry name" value="TPR"/>
    <property type="match status" value="4"/>
</dbReference>
<evidence type="ECO:0000256" key="1">
    <source>
        <dbReference type="ARBA" id="ARBA00022737"/>
    </source>
</evidence>
<dbReference type="Pfam" id="PF13181">
    <property type="entry name" value="TPR_8"/>
    <property type="match status" value="1"/>
</dbReference>
<dbReference type="GO" id="GO:0060271">
    <property type="term" value="P:cilium assembly"/>
    <property type="evidence" value="ECO:0007669"/>
    <property type="project" value="TreeGrafter"/>
</dbReference>
<evidence type="ECO:0000313" key="5">
    <source>
        <dbReference type="Proteomes" id="UP000887574"/>
    </source>
</evidence>